<reference evidence="2 3" key="1">
    <citation type="submission" date="2018-05" db="EMBL/GenBank/DDBJ databases">
        <title>Genome of Sphingosinicella humi QZX222.</title>
        <authorList>
            <person name="Qiao Z."/>
            <person name="Wang G."/>
        </authorList>
    </citation>
    <scope>NUCLEOTIDE SEQUENCE [LARGE SCALE GENOMIC DNA]</scope>
    <source>
        <strain evidence="2 3">QZX222</strain>
    </source>
</reference>
<comment type="caution">
    <text evidence="2">The sequence shown here is derived from an EMBL/GenBank/DDBJ whole genome shotgun (WGS) entry which is preliminary data.</text>
</comment>
<dbReference type="SUPFAM" id="SSF55729">
    <property type="entry name" value="Acyl-CoA N-acyltransferases (Nat)"/>
    <property type="match status" value="1"/>
</dbReference>
<protein>
    <submittedName>
        <fullName evidence="2">GNAT family N-acetyltransferase</fullName>
    </submittedName>
</protein>
<dbReference type="Gene3D" id="3.40.630.30">
    <property type="match status" value="1"/>
</dbReference>
<gene>
    <name evidence="2" type="ORF">DF286_09175</name>
</gene>
<dbReference type="RefSeq" id="WP_109271158.1">
    <property type="nucleotide sequence ID" value="NZ_QFFF01000001.1"/>
</dbReference>
<dbReference type="Pfam" id="PF00583">
    <property type="entry name" value="Acetyltransf_1"/>
    <property type="match status" value="1"/>
</dbReference>
<dbReference type="InterPro" id="IPR000182">
    <property type="entry name" value="GNAT_dom"/>
</dbReference>
<evidence type="ECO:0000313" key="2">
    <source>
        <dbReference type="EMBL" id="PWG03020.1"/>
    </source>
</evidence>
<dbReference type="GO" id="GO:0016747">
    <property type="term" value="F:acyltransferase activity, transferring groups other than amino-acyl groups"/>
    <property type="evidence" value="ECO:0007669"/>
    <property type="project" value="InterPro"/>
</dbReference>
<dbReference type="OrthoDB" id="9807426at2"/>
<accession>A0A2U2J3V3</accession>
<sequence length="194" mass="21388">MASTHTELARDAASPLSTQAAEIGWSADLVTKSGVPFHVRPARPSDEESLAAFFRSLPPEDLRHRFLTGLKEVGHERLKDMVRNDDPHTINFLAVDEPSGTILATAMLAATKDYSEGEFALSTRPEWKQKGISWTLLDHLVRYAQAAGIGTMKSIETSDDAMALQLEREMGFTVHLCAEDSTLMIAEKKLAAHR</sequence>
<dbReference type="CDD" id="cd04301">
    <property type="entry name" value="NAT_SF"/>
    <property type="match status" value="1"/>
</dbReference>
<dbReference type="Proteomes" id="UP000245916">
    <property type="component" value="Unassembled WGS sequence"/>
</dbReference>
<evidence type="ECO:0000259" key="1">
    <source>
        <dbReference type="PROSITE" id="PS51186"/>
    </source>
</evidence>
<feature type="domain" description="N-acetyltransferase" evidence="1">
    <location>
        <begin position="37"/>
        <end position="192"/>
    </location>
</feature>
<dbReference type="InterPro" id="IPR016181">
    <property type="entry name" value="Acyl_CoA_acyltransferase"/>
</dbReference>
<evidence type="ECO:0000313" key="3">
    <source>
        <dbReference type="Proteomes" id="UP000245916"/>
    </source>
</evidence>
<proteinExistence type="predicted"/>
<name>A0A2U2J3V3_9SPHN</name>
<keyword evidence="2" id="KW-0808">Transferase</keyword>
<organism evidence="2 3">
    <name type="scientific">Allosphingosinicella humi</name>
    <dbReference type="NCBI Taxonomy" id="2068657"/>
    <lineage>
        <taxon>Bacteria</taxon>
        <taxon>Pseudomonadati</taxon>
        <taxon>Pseudomonadota</taxon>
        <taxon>Alphaproteobacteria</taxon>
        <taxon>Sphingomonadales</taxon>
        <taxon>Sphingomonadaceae</taxon>
        <taxon>Allosphingosinicella</taxon>
    </lineage>
</organism>
<keyword evidence="3" id="KW-1185">Reference proteome</keyword>
<dbReference type="PROSITE" id="PS51186">
    <property type="entry name" value="GNAT"/>
    <property type="match status" value="1"/>
</dbReference>
<dbReference type="AlphaFoldDB" id="A0A2U2J3V3"/>
<dbReference type="EMBL" id="QFFF01000001">
    <property type="protein sequence ID" value="PWG03020.1"/>
    <property type="molecule type" value="Genomic_DNA"/>
</dbReference>